<dbReference type="PROSITE" id="PS50846">
    <property type="entry name" value="HMA_2"/>
    <property type="match status" value="1"/>
</dbReference>
<evidence type="ECO:0000259" key="1">
    <source>
        <dbReference type="PROSITE" id="PS50846"/>
    </source>
</evidence>
<dbReference type="AlphaFoldDB" id="A0A1H8PBJ7"/>
<accession>A0A1H8PBJ7</accession>
<evidence type="ECO:0000313" key="3">
    <source>
        <dbReference type="Proteomes" id="UP000199126"/>
    </source>
</evidence>
<dbReference type="Gene3D" id="3.30.70.100">
    <property type="match status" value="1"/>
</dbReference>
<proteinExistence type="predicted"/>
<dbReference type="InterPro" id="IPR036163">
    <property type="entry name" value="HMA_dom_sf"/>
</dbReference>
<dbReference type="InterPro" id="IPR006121">
    <property type="entry name" value="HMA_dom"/>
</dbReference>
<protein>
    <submittedName>
        <fullName evidence="2">Copper chaperone</fullName>
    </submittedName>
</protein>
<organism evidence="2 3">
    <name type="scientific">Halogranum amylolyticum</name>
    <dbReference type="NCBI Taxonomy" id="660520"/>
    <lineage>
        <taxon>Archaea</taxon>
        <taxon>Methanobacteriati</taxon>
        <taxon>Methanobacteriota</taxon>
        <taxon>Stenosarchaea group</taxon>
        <taxon>Halobacteria</taxon>
        <taxon>Halobacteriales</taxon>
        <taxon>Haloferacaceae</taxon>
    </lineage>
</organism>
<dbReference type="Proteomes" id="UP000199126">
    <property type="component" value="Unassembled WGS sequence"/>
</dbReference>
<dbReference type="GO" id="GO:0046872">
    <property type="term" value="F:metal ion binding"/>
    <property type="evidence" value="ECO:0007669"/>
    <property type="project" value="InterPro"/>
</dbReference>
<dbReference type="CDD" id="cd00371">
    <property type="entry name" value="HMA"/>
    <property type="match status" value="1"/>
</dbReference>
<dbReference type="RefSeq" id="WP_089821334.1">
    <property type="nucleotide sequence ID" value="NZ_FODV01000002.1"/>
</dbReference>
<dbReference type="EMBL" id="FODV01000002">
    <property type="protein sequence ID" value="SEO39305.1"/>
    <property type="molecule type" value="Genomic_DNA"/>
</dbReference>
<reference evidence="3" key="1">
    <citation type="submission" date="2016-10" db="EMBL/GenBank/DDBJ databases">
        <authorList>
            <person name="Varghese N."/>
            <person name="Submissions S."/>
        </authorList>
    </citation>
    <scope>NUCLEOTIDE SEQUENCE [LARGE SCALE GENOMIC DNA]</scope>
    <source>
        <strain evidence="3">CGMCC 1.10121</strain>
    </source>
</reference>
<dbReference type="OrthoDB" id="44171at2157"/>
<feature type="domain" description="HMA" evidence="1">
    <location>
        <begin position="3"/>
        <end position="68"/>
    </location>
</feature>
<sequence length="69" mass="7488">MSRRERLAVTAIDCTGCKETILRTLRSLDGVHRMTADHSTGAVELLVGDDVATADLEATLQRLGYRVGT</sequence>
<gene>
    <name evidence="2" type="ORF">SAMN04487948_102207</name>
</gene>
<keyword evidence="3" id="KW-1185">Reference proteome</keyword>
<dbReference type="Pfam" id="PF00403">
    <property type="entry name" value="HMA"/>
    <property type="match status" value="1"/>
</dbReference>
<dbReference type="SUPFAM" id="SSF55008">
    <property type="entry name" value="HMA, heavy metal-associated domain"/>
    <property type="match status" value="1"/>
</dbReference>
<name>A0A1H8PBJ7_9EURY</name>
<evidence type="ECO:0000313" key="2">
    <source>
        <dbReference type="EMBL" id="SEO39305.1"/>
    </source>
</evidence>